<dbReference type="AlphaFoldDB" id="A0A0F9JW78"/>
<proteinExistence type="predicted"/>
<protein>
    <submittedName>
        <fullName evidence="1">Uncharacterized protein</fullName>
    </submittedName>
</protein>
<sequence length="135" mass="15008">MAKLLSILFLILVLAGCDESEFATRQARPTQTAIDYDARLATIFDGHDGVASVEMTNVQETATGWMVYAEVTMYSGWNTLEIAKELQRLALALLVSARVDFSVILTDDEHGAVDYSRWTYRDDWIVTPLTTIGNG</sequence>
<accession>A0A0F9JW78</accession>
<reference evidence="1" key="1">
    <citation type="journal article" date="2015" name="Nature">
        <title>Complex archaea that bridge the gap between prokaryotes and eukaryotes.</title>
        <authorList>
            <person name="Spang A."/>
            <person name="Saw J.H."/>
            <person name="Jorgensen S.L."/>
            <person name="Zaremba-Niedzwiedzka K."/>
            <person name="Martijn J."/>
            <person name="Lind A.E."/>
            <person name="van Eijk R."/>
            <person name="Schleper C."/>
            <person name="Guy L."/>
            <person name="Ettema T.J."/>
        </authorList>
    </citation>
    <scope>NUCLEOTIDE SEQUENCE</scope>
</reference>
<organism evidence="1">
    <name type="scientific">marine sediment metagenome</name>
    <dbReference type="NCBI Taxonomy" id="412755"/>
    <lineage>
        <taxon>unclassified sequences</taxon>
        <taxon>metagenomes</taxon>
        <taxon>ecological metagenomes</taxon>
    </lineage>
</organism>
<gene>
    <name evidence="1" type="ORF">LCGC14_1709180</name>
</gene>
<evidence type="ECO:0000313" key="1">
    <source>
        <dbReference type="EMBL" id="KKM14138.1"/>
    </source>
</evidence>
<name>A0A0F9JW78_9ZZZZ</name>
<dbReference type="EMBL" id="LAZR01015221">
    <property type="protein sequence ID" value="KKM14138.1"/>
    <property type="molecule type" value="Genomic_DNA"/>
</dbReference>
<dbReference type="PROSITE" id="PS51257">
    <property type="entry name" value="PROKAR_LIPOPROTEIN"/>
    <property type="match status" value="1"/>
</dbReference>
<comment type="caution">
    <text evidence="1">The sequence shown here is derived from an EMBL/GenBank/DDBJ whole genome shotgun (WGS) entry which is preliminary data.</text>
</comment>